<dbReference type="AlphaFoldDB" id="A0A941AUS7"/>
<dbReference type="Proteomes" id="UP000673447">
    <property type="component" value="Unassembled WGS sequence"/>
</dbReference>
<dbReference type="InterPro" id="IPR013830">
    <property type="entry name" value="SGNH_hydro"/>
</dbReference>
<gene>
    <name evidence="2" type="ORF">J5837_14115</name>
</gene>
<protein>
    <submittedName>
        <fullName evidence="2">SGNH/GDSL hydrolase family protein</fullName>
    </submittedName>
</protein>
<dbReference type="EMBL" id="JAGKTC010000003">
    <property type="protein sequence ID" value="MBP3985544.1"/>
    <property type="molecule type" value="Genomic_DNA"/>
</dbReference>
<evidence type="ECO:0000259" key="1">
    <source>
        <dbReference type="Pfam" id="PF13472"/>
    </source>
</evidence>
<reference evidence="2" key="2">
    <citation type="submission" date="2021-03" db="EMBL/GenBank/DDBJ databases">
        <authorList>
            <person name="Cao W."/>
        </authorList>
    </citation>
    <scope>NUCLEOTIDE SEQUENCE</scope>
    <source>
        <strain evidence="2">110414</strain>
    </source>
</reference>
<dbReference type="Pfam" id="PF13472">
    <property type="entry name" value="Lipase_GDSL_2"/>
    <property type="match status" value="1"/>
</dbReference>
<dbReference type="InterPro" id="IPR036514">
    <property type="entry name" value="SGNH_hydro_sf"/>
</dbReference>
<dbReference type="GO" id="GO:0016788">
    <property type="term" value="F:hydrolase activity, acting on ester bonds"/>
    <property type="evidence" value="ECO:0007669"/>
    <property type="project" value="UniProtKB-ARBA"/>
</dbReference>
<dbReference type="RefSeq" id="WP_210537399.1">
    <property type="nucleotide sequence ID" value="NZ_JAGKTC010000003.1"/>
</dbReference>
<dbReference type="Gene3D" id="3.40.50.1110">
    <property type="entry name" value="SGNH hydrolase"/>
    <property type="match status" value="1"/>
</dbReference>
<keyword evidence="3" id="KW-1185">Reference proteome</keyword>
<comment type="caution">
    <text evidence="2">The sequence shown here is derived from an EMBL/GenBank/DDBJ whole genome shotgun (WGS) entry which is preliminary data.</text>
</comment>
<evidence type="ECO:0000313" key="3">
    <source>
        <dbReference type="Proteomes" id="UP000673447"/>
    </source>
</evidence>
<sequence length="326" mass="35807">MPASTGERVPLAVVGDSDSHSYQDRLSFPEGTAKRGGRYRWATLQWDEVLARLRGRQLDLGPWGEYGTSARVAGLGYRLGLHLRAPRKQDYRNNFAVSGQGCGGLMAGYRQVPALIALMDEDPTAWRNGIVVIRIGVNDFGMAGQLDALARDPAAPQVQALVAACVRAIGASIAAIHAHHPKTRIVLVGIFDNAHWPRYLGRWHSPRQLANIERGLDAFDHALLHMARADPRVAFFDDRAWFAARWGGRGPDGRPAYRAVTLGRLRVENREGDTPDYAVLADGHAGLAWNALWAQSLVVLLNARFHLGIAPVRNEEIAALLPPAYR</sequence>
<proteinExistence type="predicted"/>
<evidence type="ECO:0000313" key="2">
    <source>
        <dbReference type="EMBL" id="MBP3985544.1"/>
    </source>
</evidence>
<reference evidence="2" key="1">
    <citation type="journal article" date="2016" name="Int. J. Syst. Evol. Microbiol.">
        <title>Pseudoxanthomonas helianthi sp. nov., isolated from roots of Jerusalem artichoke (Helianthus tuberosus).</title>
        <authorList>
            <person name="Kittiwongwattana C."/>
            <person name="Thawai C."/>
        </authorList>
    </citation>
    <scope>NUCLEOTIDE SEQUENCE</scope>
    <source>
        <strain evidence="2">110414</strain>
    </source>
</reference>
<keyword evidence="2" id="KW-0378">Hydrolase</keyword>
<feature type="domain" description="SGNH hydrolase-type esterase" evidence="1">
    <location>
        <begin position="75"/>
        <end position="245"/>
    </location>
</feature>
<accession>A0A941AUS7</accession>
<name>A0A941AUS7_9GAMM</name>
<dbReference type="SUPFAM" id="SSF52266">
    <property type="entry name" value="SGNH hydrolase"/>
    <property type="match status" value="1"/>
</dbReference>
<organism evidence="2 3">
    <name type="scientific">Pseudoxanthomonas helianthi</name>
    <dbReference type="NCBI Taxonomy" id="1453541"/>
    <lineage>
        <taxon>Bacteria</taxon>
        <taxon>Pseudomonadati</taxon>
        <taxon>Pseudomonadota</taxon>
        <taxon>Gammaproteobacteria</taxon>
        <taxon>Lysobacterales</taxon>
        <taxon>Lysobacteraceae</taxon>
        <taxon>Pseudoxanthomonas</taxon>
    </lineage>
</organism>